<name>A0A956NF30_UNCEI</name>
<proteinExistence type="predicted"/>
<dbReference type="Gene3D" id="2.40.160.60">
    <property type="entry name" value="Outer membrane protein transport protein (OMPP1/FadL/TodX)"/>
    <property type="match status" value="1"/>
</dbReference>
<evidence type="ECO:0000313" key="2">
    <source>
        <dbReference type="EMBL" id="MCA9755759.1"/>
    </source>
</evidence>
<reference evidence="2" key="1">
    <citation type="submission" date="2020-04" db="EMBL/GenBank/DDBJ databases">
        <authorList>
            <person name="Zhang T."/>
        </authorList>
    </citation>
    <scope>NUCLEOTIDE SEQUENCE</scope>
    <source>
        <strain evidence="2">HKST-UBA02</strain>
    </source>
</reference>
<dbReference type="Proteomes" id="UP000739538">
    <property type="component" value="Unassembled WGS sequence"/>
</dbReference>
<dbReference type="NCBIfam" id="NF033709">
    <property type="entry name" value="PorV_fam"/>
    <property type="match status" value="1"/>
</dbReference>
<dbReference type="AlphaFoldDB" id="A0A956NF30"/>
<gene>
    <name evidence="2" type="ORF">KDA27_08160</name>
</gene>
<sequence>MRRILQTTTILLATSLVATSAWAGSERRIGTAGAQELRIPVGTRGIALGGATVSAQHGLESVYYNPAGLAGGTGTEALFANTSYLAETDVRYFGISTETGLGNIAATIKVLDLGQLEVTTEDAPEGTGEVSNINFTVFGLSMARYLTDAVSFGVTGYYINESIIDVSARGMAFDLGLNYDMPWRGARFGLVMKNFGPDMTFSGAGLDQSVQIPGSEPGSRPRILSTQSAGFELPSYFQIGGQIPAWESGDNQVMAYGTYLSNNFSKDEVRGGVEYAYRDVLMLRGGVDYADQSEYLFGPTFGAGFNLPLGAANLSVDYAFQSVDSYFDDLHTFSAHFRF</sequence>
<comment type="caution">
    <text evidence="2">The sequence shown here is derived from an EMBL/GenBank/DDBJ whole genome shotgun (WGS) entry which is preliminary data.</text>
</comment>
<feature type="chain" id="PRO_5037721976" evidence="1">
    <location>
        <begin position="24"/>
        <end position="339"/>
    </location>
</feature>
<reference evidence="2" key="2">
    <citation type="journal article" date="2021" name="Microbiome">
        <title>Successional dynamics and alternative stable states in a saline activated sludge microbial community over 9 years.</title>
        <authorList>
            <person name="Wang Y."/>
            <person name="Ye J."/>
            <person name="Ju F."/>
            <person name="Liu L."/>
            <person name="Boyd J.A."/>
            <person name="Deng Y."/>
            <person name="Parks D.H."/>
            <person name="Jiang X."/>
            <person name="Yin X."/>
            <person name="Woodcroft B.J."/>
            <person name="Tyson G.W."/>
            <person name="Hugenholtz P."/>
            <person name="Polz M.F."/>
            <person name="Zhang T."/>
        </authorList>
    </citation>
    <scope>NUCLEOTIDE SEQUENCE</scope>
    <source>
        <strain evidence="2">HKST-UBA02</strain>
    </source>
</reference>
<protein>
    <submittedName>
        <fullName evidence="2">PorV/PorQ family protein</fullName>
    </submittedName>
</protein>
<accession>A0A956NF30</accession>
<keyword evidence="1" id="KW-0732">Signal</keyword>
<dbReference type="SUPFAM" id="SSF56935">
    <property type="entry name" value="Porins"/>
    <property type="match status" value="1"/>
</dbReference>
<evidence type="ECO:0000313" key="3">
    <source>
        <dbReference type="Proteomes" id="UP000739538"/>
    </source>
</evidence>
<evidence type="ECO:0000256" key="1">
    <source>
        <dbReference type="SAM" id="SignalP"/>
    </source>
</evidence>
<feature type="signal peptide" evidence="1">
    <location>
        <begin position="1"/>
        <end position="23"/>
    </location>
</feature>
<organism evidence="2 3">
    <name type="scientific">Eiseniibacteriota bacterium</name>
    <dbReference type="NCBI Taxonomy" id="2212470"/>
    <lineage>
        <taxon>Bacteria</taxon>
        <taxon>Candidatus Eiseniibacteriota</taxon>
    </lineage>
</organism>
<dbReference type="EMBL" id="JAGQHS010000031">
    <property type="protein sequence ID" value="MCA9755759.1"/>
    <property type="molecule type" value="Genomic_DNA"/>
</dbReference>